<evidence type="ECO:0000313" key="7">
    <source>
        <dbReference type="Proteomes" id="UP000094844"/>
    </source>
</evidence>
<keyword evidence="2 6" id="KW-0378">Hydrolase</keyword>
<dbReference type="OrthoDB" id="5292295at2"/>
<dbReference type="GO" id="GO:0008270">
    <property type="term" value="F:zinc ion binding"/>
    <property type="evidence" value="ECO:0007669"/>
    <property type="project" value="InterPro"/>
</dbReference>
<dbReference type="GO" id="GO:0016787">
    <property type="term" value="F:hydrolase activity"/>
    <property type="evidence" value="ECO:0007669"/>
    <property type="project" value="UniProtKB-KW"/>
</dbReference>
<dbReference type="Gene3D" id="1.10.30.50">
    <property type="match status" value="1"/>
</dbReference>
<sequence length="148" mass="17394">MPWQPLKRCTYPSCNKRVKSGRCDEHKRLANAKTTEQRGTRTTRGYSNRWGKYRLIYLKAHPLCVHCEQRGIYTAAKIVDHIIPINGESDVLFWPESNHQGLCQSCHSRKTTTQDPLTKQQRKAGKFRELEEAAERRNDWIYEYNKNA</sequence>
<name>A0A1C6YVY8_HAFAL</name>
<evidence type="ECO:0000256" key="2">
    <source>
        <dbReference type="ARBA" id="ARBA00022801"/>
    </source>
</evidence>
<dbReference type="EMBL" id="FMIQ01000006">
    <property type="protein sequence ID" value="SCM50971.1"/>
    <property type="molecule type" value="Genomic_DNA"/>
</dbReference>
<dbReference type="SMART" id="SM00507">
    <property type="entry name" value="HNHc"/>
    <property type="match status" value="1"/>
</dbReference>
<keyword evidence="1" id="KW-0540">Nuclease</keyword>
<dbReference type="PANTHER" id="PTHR41286">
    <property type="entry name" value="HNH NUCLEASE YAJD-RELATED"/>
    <property type="match status" value="1"/>
</dbReference>
<dbReference type="GO" id="GO:0003676">
    <property type="term" value="F:nucleic acid binding"/>
    <property type="evidence" value="ECO:0007669"/>
    <property type="project" value="InterPro"/>
</dbReference>
<evidence type="ECO:0000259" key="5">
    <source>
        <dbReference type="SMART" id="SM00507"/>
    </source>
</evidence>
<comment type="similarity">
    <text evidence="3">Belongs to the HNH nuclease family.</text>
</comment>
<protein>
    <recommendedName>
        <fullName evidence="4">Putative HNH nuclease YajD</fullName>
    </recommendedName>
</protein>
<dbReference type="GO" id="GO:0004519">
    <property type="term" value="F:endonuclease activity"/>
    <property type="evidence" value="ECO:0007669"/>
    <property type="project" value="InterPro"/>
</dbReference>
<dbReference type="PANTHER" id="PTHR41286:SF1">
    <property type="entry name" value="HNH NUCLEASE YAJD-RELATED"/>
    <property type="match status" value="1"/>
</dbReference>
<reference evidence="6 7" key="1">
    <citation type="submission" date="2016-09" db="EMBL/GenBank/DDBJ databases">
        <authorList>
            <person name="Capua I."/>
            <person name="De Benedictis P."/>
            <person name="Joannis T."/>
            <person name="Lombin L.H."/>
            <person name="Cattoli G."/>
        </authorList>
    </citation>
    <scope>NUCLEOTIDE SEQUENCE [LARGE SCALE GENOMIC DNA]</scope>
    <source>
        <strain evidence="6 7">GB001</strain>
    </source>
</reference>
<organism evidence="6 7">
    <name type="scientific">Hafnia alvei</name>
    <dbReference type="NCBI Taxonomy" id="569"/>
    <lineage>
        <taxon>Bacteria</taxon>
        <taxon>Pseudomonadati</taxon>
        <taxon>Pseudomonadota</taxon>
        <taxon>Gammaproteobacteria</taxon>
        <taxon>Enterobacterales</taxon>
        <taxon>Hafniaceae</taxon>
        <taxon>Hafnia</taxon>
    </lineage>
</organism>
<feature type="domain" description="HNH nuclease" evidence="5">
    <location>
        <begin position="52"/>
        <end position="108"/>
    </location>
</feature>
<accession>A0A1C6YVY8</accession>
<dbReference type="InterPro" id="IPR003615">
    <property type="entry name" value="HNH_nuc"/>
</dbReference>
<dbReference type="InterPro" id="IPR002711">
    <property type="entry name" value="HNH"/>
</dbReference>
<dbReference type="GO" id="GO:0005829">
    <property type="term" value="C:cytosol"/>
    <property type="evidence" value="ECO:0007669"/>
    <property type="project" value="TreeGrafter"/>
</dbReference>
<evidence type="ECO:0000256" key="3">
    <source>
        <dbReference type="ARBA" id="ARBA00038412"/>
    </source>
</evidence>
<dbReference type="CDD" id="cd00085">
    <property type="entry name" value="HNHc"/>
    <property type="match status" value="1"/>
</dbReference>
<evidence type="ECO:0000256" key="4">
    <source>
        <dbReference type="ARBA" id="ARBA00040194"/>
    </source>
</evidence>
<dbReference type="RefSeq" id="WP_072307356.1">
    <property type="nucleotide sequence ID" value="NZ_FMIQ01000006.1"/>
</dbReference>
<dbReference type="Pfam" id="PF01844">
    <property type="entry name" value="HNH"/>
    <property type="match status" value="1"/>
</dbReference>
<proteinExistence type="inferred from homology"/>
<dbReference type="AlphaFoldDB" id="A0A1C6YVY8"/>
<evidence type="ECO:0000313" key="6">
    <source>
        <dbReference type="EMBL" id="SCM50971.1"/>
    </source>
</evidence>
<gene>
    <name evidence="6" type="ORF">BN1044_00421</name>
</gene>
<evidence type="ECO:0000256" key="1">
    <source>
        <dbReference type="ARBA" id="ARBA00022722"/>
    </source>
</evidence>
<dbReference type="Proteomes" id="UP000094844">
    <property type="component" value="Unassembled WGS sequence"/>
</dbReference>